<evidence type="ECO:0000259" key="4">
    <source>
        <dbReference type="PROSITE" id="PS01124"/>
    </source>
</evidence>
<protein>
    <submittedName>
        <fullName evidence="5">Helix-turn-helix domain-containing protein</fullName>
    </submittedName>
</protein>
<dbReference type="EMBL" id="CP117880">
    <property type="protein sequence ID" value="WDF67069.1"/>
    <property type="molecule type" value="Genomic_DNA"/>
</dbReference>
<name>A0ABY7WBP1_9SPHI</name>
<dbReference type="Proteomes" id="UP001221558">
    <property type="component" value="Chromosome"/>
</dbReference>
<accession>A0ABY7WBP1</accession>
<proteinExistence type="predicted"/>
<dbReference type="InterPro" id="IPR009057">
    <property type="entry name" value="Homeodomain-like_sf"/>
</dbReference>
<gene>
    <name evidence="5" type="ORF">PQ465_12210</name>
</gene>
<dbReference type="RefSeq" id="WP_274265805.1">
    <property type="nucleotide sequence ID" value="NZ_CP117880.1"/>
</dbReference>
<dbReference type="PANTHER" id="PTHR43280:SF32">
    <property type="entry name" value="TRANSCRIPTIONAL REGULATORY PROTEIN"/>
    <property type="match status" value="1"/>
</dbReference>
<dbReference type="SUPFAM" id="SSF46689">
    <property type="entry name" value="Homeodomain-like"/>
    <property type="match status" value="1"/>
</dbReference>
<keyword evidence="6" id="KW-1185">Reference proteome</keyword>
<reference evidence="5 6" key="1">
    <citation type="submission" date="2023-02" db="EMBL/GenBank/DDBJ databases">
        <title>Genome sequence of Sphingobacterium sp. KACC 22765.</title>
        <authorList>
            <person name="Kim S."/>
            <person name="Heo J."/>
            <person name="Kwon S.-W."/>
        </authorList>
    </citation>
    <scope>NUCLEOTIDE SEQUENCE [LARGE SCALE GENOMIC DNA]</scope>
    <source>
        <strain evidence="5 6">KACC 22765</strain>
    </source>
</reference>
<dbReference type="InterPro" id="IPR018060">
    <property type="entry name" value="HTH_AraC"/>
</dbReference>
<dbReference type="PROSITE" id="PS01124">
    <property type="entry name" value="HTH_ARAC_FAMILY_2"/>
    <property type="match status" value="1"/>
</dbReference>
<keyword evidence="1" id="KW-0805">Transcription regulation</keyword>
<sequence length="305" mass="35846">MEYITPLRLHSINDFHQLWSLPKPKHPLISVIDYKAMDHSVIHLGQTLIMDYYSITIKRDFGVKIQYGQQSVDFNEGIMFFMAPNQVFRVQKDVFQDGSRNGWIMLIHPDLLWSTNLAKTIKDYDFFHYAMHESLFLSSEEESMIVKIVASIRQEYTSHIDNFSQQIIVSQVETLLHYSHRFYKRQFMTRKVSSHKILERLEKILNDYLKDDSIEKGLPSVKFVADKLNISPNYLTNLLKMLTGDNTQQHIQNKILEKAKEKLSTTDHSISQIAYELGFGYPQSFNKFFKARTKLSPIEFRLSLH</sequence>
<dbReference type="SMART" id="SM00342">
    <property type="entry name" value="HTH_ARAC"/>
    <property type="match status" value="1"/>
</dbReference>
<evidence type="ECO:0000313" key="6">
    <source>
        <dbReference type="Proteomes" id="UP001221558"/>
    </source>
</evidence>
<evidence type="ECO:0000256" key="3">
    <source>
        <dbReference type="ARBA" id="ARBA00023163"/>
    </source>
</evidence>
<evidence type="ECO:0000313" key="5">
    <source>
        <dbReference type="EMBL" id="WDF67069.1"/>
    </source>
</evidence>
<evidence type="ECO:0000256" key="2">
    <source>
        <dbReference type="ARBA" id="ARBA00023125"/>
    </source>
</evidence>
<dbReference type="Gene3D" id="1.10.10.60">
    <property type="entry name" value="Homeodomain-like"/>
    <property type="match status" value="1"/>
</dbReference>
<organism evidence="5 6">
    <name type="scientific">Sphingobacterium oryzagri</name>
    <dbReference type="NCBI Taxonomy" id="3025669"/>
    <lineage>
        <taxon>Bacteria</taxon>
        <taxon>Pseudomonadati</taxon>
        <taxon>Bacteroidota</taxon>
        <taxon>Sphingobacteriia</taxon>
        <taxon>Sphingobacteriales</taxon>
        <taxon>Sphingobacteriaceae</taxon>
        <taxon>Sphingobacterium</taxon>
    </lineage>
</organism>
<dbReference type="PANTHER" id="PTHR43280">
    <property type="entry name" value="ARAC-FAMILY TRANSCRIPTIONAL REGULATOR"/>
    <property type="match status" value="1"/>
</dbReference>
<keyword evidence="3" id="KW-0804">Transcription</keyword>
<feature type="domain" description="HTH araC/xylS-type" evidence="4">
    <location>
        <begin position="199"/>
        <end position="303"/>
    </location>
</feature>
<keyword evidence="2" id="KW-0238">DNA-binding</keyword>
<dbReference type="Pfam" id="PF12833">
    <property type="entry name" value="HTH_18"/>
    <property type="match status" value="1"/>
</dbReference>
<evidence type="ECO:0000256" key="1">
    <source>
        <dbReference type="ARBA" id="ARBA00023015"/>
    </source>
</evidence>